<dbReference type="InterPro" id="IPR009088">
    <property type="entry name" value="TFIIA_b-brl"/>
</dbReference>
<sequence length="275" mass="32831">MSNKNNSCDLVNDVYSYIIDLTVEALKKYIKETKKSKNCYDIPLELKERWKKRMNCVLESSTGLWSKFQEYTIKHEKYSRYYVTFSSNTLSFFPVVCKLSWYIFRNFSGQEKNQGFKSWIWNCLIGKVIGDFSYQQVVIFIYKNTCSLKTQHDVILIHLKHKKNTFNRYKLVQVKKIDKCKKFKNTAVSSSKKSVCSIYRFTHFRESESTDSEYNNINNQPTNKHKEDNSINFILSIVNKIYRRNARWKVILKDGILHVNNRDLLFSSCKCEFFW</sequence>
<gene>
    <name evidence="5" type="ORF">CPARA_3gp355</name>
</gene>
<evidence type="ECO:0000256" key="1">
    <source>
        <dbReference type="ARBA" id="ARBA00004123"/>
    </source>
</evidence>
<dbReference type="AlphaFoldDB" id="F2HI89"/>
<dbReference type="Gene3D" id="2.30.18.10">
    <property type="entry name" value="Transcription factor IIA (TFIIA), beta-barrel domain"/>
    <property type="match status" value="1"/>
</dbReference>
<name>F2HI89_9CRYP</name>
<dbReference type="SUPFAM" id="SSF50784">
    <property type="entry name" value="Transcription factor IIA (TFIIA), beta-barrel domain"/>
    <property type="match status" value="1"/>
</dbReference>
<dbReference type="GO" id="GO:0006367">
    <property type="term" value="P:transcription initiation at RNA polymerase II promoter"/>
    <property type="evidence" value="ECO:0007669"/>
    <property type="project" value="InterPro"/>
</dbReference>
<dbReference type="Proteomes" id="UP000243423">
    <property type="component" value="Nucleomorph 3"/>
</dbReference>
<geneLocation type="nucleomorph" evidence="5"/>
<dbReference type="GO" id="GO:0005672">
    <property type="term" value="C:transcription factor TFIIA complex"/>
    <property type="evidence" value="ECO:0007669"/>
    <property type="project" value="InterPro"/>
</dbReference>
<evidence type="ECO:0000256" key="2">
    <source>
        <dbReference type="ARBA" id="ARBA00010059"/>
    </source>
</evidence>
<comment type="similarity">
    <text evidence="2">Belongs to the TFIIA subunit 1 family.</text>
</comment>
<keyword evidence="3" id="KW-0804">Transcription</keyword>
<reference evidence="5 6" key="1">
    <citation type="journal article" date="2011" name="Genome Biol. Evol.">
        <title>Complete nucleomorph genome sequence of the nonphotosynthetic alga Cryptomonas paramecium reveals a core nucleomorph gene set.</title>
        <authorList>
            <person name="Tanifuji G."/>
            <person name="Onodera N.T."/>
            <person name="Wheeler T.J."/>
            <person name="Dlutek M."/>
            <person name="Donaher N."/>
            <person name="Archibald J.M."/>
        </authorList>
    </citation>
    <scope>NUCLEOTIDE SEQUENCE [LARGE SCALE GENOMIC DNA]</scope>
    <source>
        <strain evidence="5 6">CCAP977/2A</strain>
    </source>
</reference>
<keyword evidence="4" id="KW-0539">Nucleus</keyword>
<organism evidence="5 6">
    <name type="scientific">Cryptomonas paramaecium</name>
    <dbReference type="NCBI Taxonomy" id="2898"/>
    <lineage>
        <taxon>Eukaryota</taxon>
        <taxon>Cryptophyceae</taxon>
        <taxon>Cryptomonadales</taxon>
        <taxon>Cryptomonadaceae</taxon>
        <taxon>Cryptomonas</taxon>
    </lineage>
</organism>
<dbReference type="InterPro" id="IPR004855">
    <property type="entry name" value="TFIIA_asu/bsu"/>
</dbReference>
<evidence type="ECO:0000313" key="6">
    <source>
        <dbReference type="Proteomes" id="UP000243423"/>
    </source>
</evidence>
<evidence type="ECO:0000256" key="4">
    <source>
        <dbReference type="ARBA" id="ARBA00023242"/>
    </source>
</evidence>
<dbReference type="RefSeq" id="XP_003239911.1">
    <property type="nucleotide sequence ID" value="XM_003239863.1"/>
</dbReference>
<dbReference type="GeneID" id="10447421"/>
<comment type="subcellular location">
    <subcellularLocation>
        <location evidence="1">Nucleus</location>
    </subcellularLocation>
</comment>
<evidence type="ECO:0000313" key="5">
    <source>
        <dbReference type="EMBL" id="AEA39013.1"/>
    </source>
</evidence>
<keyword evidence="5" id="KW-0542">Nucleomorph</keyword>
<protein>
    <submittedName>
        <fullName evidence="5">Uncharacterized protein</fullName>
    </submittedName>
</protein>
<dbReference type="Pfam" id="PF03153">
    <property type="entry name" value="TFIIA"/>
    <property type="match status" value="1"/>
</dbReference>
<proteinExistence type="inferred from homology"/>
<accession>F2HI89</accession>
<evidence type="ECO:0000256" key="3">
    <source>
        <dbReference type="ARBA" id="ARBA00023163"/>
    </source>
</evidence>
<dbReference type="EMBL" id="CP002174">
    <property type="protein sequence ID" value="AEA39013.1"/>
    <property type="molecule type" value="Genomic_DNA"/>
</dbReference>